<dbReference type="EMBL" id="JAATJA010000005">
    <property type="protein sequence ID" value="NJB69386.1"/>
    <property type="molecule type" value="Genomic_DNA"/>
</dbReference>
<feature type="domain" description="IspG C-terminal" evidence="9">
    <location>
        <begin position="266"/>
        <end position="354"/>
    </location>
</feature>
<dbReference type="NCBIfam" id="NF001540">
    <property type="entry name" value="PRK00366.1"/>
    <property type="match status" value="1"/>
</dbReference>
<dbReference type="EC" id="1.17.7.3" evidence="7"/>
<evidence type="ECO:0000256" key="7">
    <source>
        <dbReference type="HAMAP-Rule" id="MF_00159"/>
    </source>
</evidence>
<feature type="domain" description="IspG TIM-barrel" evidence="8">
    <location>
        <begin position="13"/>
        <end position="252"/>
    </location>
</feature>
<proteinExistence type="inferred from homology"/>
<comment type="cofactor">
    <cofactor evidence="7">
        <name>[4Fe-4S] cluster</name>
        <dbReference type="ChEBI" id="CHEBI:49883"/>
    </cofactor>
    <text evidence="7">Binds 1 [4Fe-4S] cluster.</text>
</comment>
<feature type="binding site" evidence="7">
    <location>
        <position position="273"/>
    </location>
    <ligand>
        <name>[4Fe-4S] cluster</name>
        <dbReference type="ChEBI" id="CHEBI:49883"/>
    </ligand>
</feature>
<evidence type="ECO:0000313" key="11">
    <source>
        <dbReference type="Proteomes" id="UP000580856"/>
    </source>
</evidence>
<dbReference type="GO" id="GO:0016114">
    <property type="term" value="P:terpenoid biosynthetic process"/>
    <property type="evidence" value="ECO:0007669"/>
    <property type="project" value="InterPro"/>
</dbReference>
<dbReference type="InterPro" id="IPR016425">
    <property type="entry name" value="IspG_bac"/>
</dbReference>
<evidence type="ECO:0000256" key="5">
    <source>
        <dbReference type="ARBA" id="ARBA00023014"/>
    </source>
</evidence>
<feature type="binding site" evidence="7">
    <location>
        <position position="312"/>
    </location>
    <ligand>
        <name>[4Fe-4S] cluster</name>
        <dbReference type="ChEBI" id="CHEBI:49883"/>
    </ligand>
</feature>
<dbReference type="SUPFAM" id="SSF51717">
    <property type="entry name" value="Dihydropteroate synthetase-like"/>
    <property type="match status" value="1"/>
</dbReference>
<dbReference type="GO" id="GO:0141197">
    <property type="term" value="F:4-hydroxy-3-methylbut-2-enyl-diphosphate synthase activity (flavodoxin)"/>
    <property type="evidence" value="ECO:0007669"/>
    <property type="project" value="UniProtKB-EC"/>
</dbReference>
<dbReference type="RefSeq" id="WP_167942476.1">
    <property type="nucleotide sequence ID" value="NZ_JAATJA010000005.1"/>
</dbReference>
<dbReference type="InterPro" id="IPR058579">
    <property type="entry name" value="IspG_C"/>
</dbReference>
<dbReference type="Proteomes" id="UP000580856">
    <property type="component" value="Unassembled WGS sequence"/>
</dbReference>
<protein>
    <recommendedName>
        <fullName evidence="7">4-hydroxy-3-methylbut-2-en-1-yl diphosphate synthase (flavodoxin)</fullName>
        <ecNumber evidence="7">1.17.7.3</ecNumber>
    </recommendedName>
    <alternativeName>
        <fullName evidence="7">1-hydroxy-2-methyl-2-(E)-butenyl 4-diphosphate synthase</fullName>
    </alternativeName>
</protein>
<comment type="caution">
    <text evidence="10">The sequence shown here is derived from an EMBL/GenBank/DDBJ whole genome shotgun (WGS) entry which is preliminary data.</text>
</comment>
<dbReference type="UniPathway" id="UPA00056">
    <property type="reaction ID" value="UER00096"/>
</dbReference>
<evidence type="ECO:0000259" key="8">
    <source>
        <dbReference type="Pfam" id="PF04551"/>
    </source>
</evidence>
<feature type="binding site" evidence="7">
    <location>
        <position position="270"/>
    </location>
    <ligand>
        <name>[4Fe-4S] cluster</name>
        <dbReference type="ChEBI" id="CHEBI:49883"/>
    </ligand>
</feature>
<evidence type="ECO:0000259" key="9">
    <source>
        <dbReference type="Pfam" id="PF26540"/>
    </source>
</evidence>
<dbReference type="Pfam" id="PF26540">
    <property type="entry name" value="GcpE_C"/>
    <property type="match status" value="1"/>
</dbReference>
<dbReference type="GO" id="GO:0051539">
    <property type="term" value="F:4 iron, 4 sulfur cluster binding"/>
    <property type="evidence" value="ECO:0007669"/>
    <property type="project" value="UniProtKB-UniRule"/>
</dbReference>
<dbReference type="GO" id="GO:0005506">
    <property type="term" value="F:iron ion binding"/>
    <property type="evidence" value="ECO:0007669"/>
    <property type="project" value="InterPro"/>
</dbReference>
<keyword evidence="6 7" id="KW-0414">Isoprene biosynthesis</keyword>
<dbReference type="Gene3D" id="3.20.20.20">
    <property type="entry name" value="Dihydropteroate synthase-like"/>
    <property type="match status" value="1"/>
</dbReference>
<comment type="function">
    <text evidence="7">Converts 2C-methyl-D-erythritol 2,4-cyclodiphosphate (ME-2,4cPP) into 1-hydroxy-2-methyl-2-(E)-butenyl 4-diphosphate.</text>
</comment>
<keyword evidence="11" id="KW-1185">Reference proteome</keyword>
<evidence type="ECO:0000256" key="1">
    <source>
        <dbReference type="ARBA" id="ARBA00022485"/>
    </source>
</evidence>
<dbReference type="Gene3D" id="3.30.413.10">
    <property type="entry name" value="Sulfite Reductase Hemoprotein, domain 1"/>
    <property type="match status" value="1"/>
</dbReference>
<dbReference type="AlphaFoldDB" id="A0A846QKD5"/>
<dbReference type="SUPFAM" id="SSF56014">
    <property type="entry name" value="Nitrite and sulphite reductase 4Fe-4S domain-like"/>
    <property type="match status" value="1"/>
</dbReference>
<accession>A0A846QKD5</accession>
<evidence type="ECO:0000256" key="3">
    <source>
        <dbReference type="ARBA" id="ARBA00023002"/>
    </source>
</evidence>
<evidence type="ECO:0000313" key="10">
    <source>
        <dbReference type="EMBL" id="NJB69386.1"/>
    </source>
</evidence>
<evidence type="ECO:0000256" key="2">
    <source>
        <dbReference type="ARBA" id="ARBA00022723"/>
    </source>
</evidence>
<keyword evidence="3 7" id="KW-0560">Oxidoreductase</keyword>
<comment type="pathway">
    <text evidence="7">Isoprenoid biosynthesis; isopentenyl diphosphate biosynthesis via DXP pathway; isopentenyl diphosphate from 1-deoxy-D-xylulose 5-phosphate: step 5/6.</text>
</comment>
<dbReference type="FunFam" id="3.20.20.20:FF:000001">
    <property type="entry name" value="4-hydroxy-3-methylbut-2-en-1-yl diphosphate synthase (flavodoxin)"/>
    <property type="match status" value="1"/>
</dbReference>
<dbReference type="InterPro" id="IPR011005">
    <property type="entry name" value="Dihydropteroate_synth-like_sf"/>
</dbReference>
<comment type="similarity">
    <text evidence="7">Belongs to the IspG family.</text>
</comment>
<dbReference type="Pfam" id="PF04551">
    <property type="entry name" value="GcpE"/>
    <property type="match status" value="1"/>
</dbReference>
<name>A0A846QKD5_9BACT</name>
<dbReference type="PANTHER" id="PTHR30454:SF0">
    <property type="entry name" value="4-HYDROXY-3-METHYLBUT-2-EN-1-YL DIPHOSPHATE SYNTHASE (FERREDOXIN), CHLOROPLASTIC"/>
    <property type="match status" value="1"/>
</dbReference>
<keyword evidence="1 7" id="KW-0004">4Fe-4S</keyword>
<organism evidence="10 11">
    <name type="scientific">Desulfobaculum xiamenense</name>
    <dbReference type="NCBI Taxonomy" id="995050"/>
    <lineage>
        <taxon>Bacteria</taxon>
        <taxon>Pseudomonadati</taxon>
        <taxon>Thermodesulfobacteriota</taxon>
        <taxon>Desulfovibrionia</taxon>
        <taxon>Desulfovibrionales</taxon>
        <taxon>Desulfovibrionaceae</taxon>
        <taxon>Desulfobaculum</taxon>
    </lineage>
</organism>
<feature type="binding site" evidence="7">
    <location>
        <position position="305"/>
    </location>
    <ligand>
        <name>[4Fe-4S] cluster</name>
        <dbReference type="ChEBI" id="CHEBI:49883"/>
    </ligand>
</feature>
<reference evidence="10 11" key="1">
    <citation type="submission" date="2020-03" db="EMBL/GenBank/DDBJ databases">
        <title>Genomic Encyclopedia of Type Strains, Phase IV (KMG-IV): sequencing the most valuable type-strain genomes for metagenomic binning, comparative biology and taxonomic classification.</title>
        <authorList>
            <person name="Goeker M."/>
        </authorList>
    </citation>
    <scope>NUCLEOTIDE SEQUENCE [LARGE SCALE GENOMIC DNA]</scope>
    <source>
        <strain evidence="10 11">DSM 24233</strain>
    </source>
</reference>
<dbReference type="NCBIfam" id="TIGR00612">
    <property type="entry name" value="ispG_gcpE"/>
    <property type="match status" value="1"/>
</dbReference>
<evidence type="ECO:0000256" key="4">
    <source>
        <dbReference type="ARBA" id="ARBA00023004"/>
    </source>
</evidence>
<sequence length="365" mass="38937">MEQAVLPARRRSRVIRVGNVAIGGDNPVVVQSMANTDTRDVAATLAQIESLAAAGCEIVRLAVLDDDAVRALAEIRKRVSVPLVADIHFDHRLALGAVDAGVDGLRINPGNIGDEHAVDAVVRAASAACVPIRIGVNSGSVEKGLLRRFGGPTPEAMVESALGHVRLLEERDFHDIKISIKSSSVLNTVAAYRLLATRCDYPLHIGVTEAGTLIRGTVKSSVGLGLLLAEGIGDTMRVSLTGDPVDEMGVAWEILRSLGLRARGPEIVSCPTCGRTEIDLVGLAQEVERHLRHVTEVFTVAVMGCVVNGPGEAREADIGIAGGRGLGIIFRKGEVIRKVRGNENLVPVFLEELDRFLSERRSEEN</sequence>
<dbReference type="InterPro" id="IPR045854">
    <property type="entry name" value="NO2/SO3_Rdtase_4Fe4S_sf"/>
</dbReference>
<keyword evidence="5 7" id="KW-0411">Iron-sulfur</keyword>
<comment type="catalytic activity">
    <reaction evidence="7">
        <text>(2E)-4-hydroxy-3-methylbut-2-enyl diphosphate + oxidized [flavodoxin] + H2O + 2 H(+) = 2-C-methyl-D-erythritol 2,4-cyclic diphosphate + reduced [flavodoxin]</text>
        <dbReference type="Rhea" id="RHEA:43604"/>
        <dbReference type="Rhea" id="RHEA-COMP:10622"/>
        <dbReference type="Rhea" id="RHEA-COMP:10623"/>
        <dbReference type="ChEBI" id="CHEBI:15377"/>
        <dbReference type="ChEBI" id="CHEBI:15378"/>
        <dbReference type="ChEBI" id="CHEBI:57618"/>
        <dbReference type="ChEBI" id="CHEBI:58210"/>
        <dbReference type="ChEBI" id="CHEBI:58483"/>
        <dbReference type="ChEBI" id="CHEBI:128753"/>
        <dbReference type="EC" id="1.17.7.3"/>
    </reaction>
</comment>
<keyword evidence="2 7" id="KW-0479">Metal-binding</keyword>
<keyword evidence="4 7" id="KW-0408">Iron</keyword>
<dbReference type="InterPro" id="IPR058578">
    <property type="entry name" value="IspG_TIM"/>
</dbReference>
<dbReference type="PIRSF" id="PIRSF004640">
    <property type="entry name" value="IspG"/>
    <property type="match status" value="1"/>
</dbReference>
<dbReference type="InterPro" id="IPR004588">
    <property type="entry name" value="IspG_bac-typ"/>
</dbReference>
<dbReference type="HAMAP" id="MF_00159">
    <property type="entry name" value="IspG"/>
    <property type="match status" value="1"/>
</dbReference>
<dbReference type="GO" id="GO:0019288">
    <property type="term" value="P:isopentenyl diphosphate biosynthetic process, methylerythritol 4-phosphate pathway"/>
    <property type="evidence" value="ECO:0007669"/>
    <property type="project" value="UniProtKB-UniRule"/>
</dbReference>
<evidence type="ECO:0000256" key="6">
    <source>
        <dbReference type="ARBA" id="ARBA00023229"/>
    </source>
</evidence>
<gene>
    <name evidence="7" type="primary">ispG</name>
    <name evidence="10" type="ORF">GGQ74_003088</name>
</gene>
<dbReference type="PANTHER" id="PTHR30454">
    <property type="entry name" value="4-HYDROXY-3-METHYLBUT-2-EN-1-YL DIPHOSPHATE SYNTHASE"/>
    <property type="match status" value="1"/>
</dbReference>
<dbReference type="GO" id="GO:0046429">
    <property type="term" value="F:4-hydroxy-3-methylbut-2-en-1-yl diphosphate synthase activity (ferredoxin)"/>
    <property type="evidence" value="ECO:0007669"/>
    <property type="project" value="UniProtKB-UniRule"/>
</dbReference>